<accession>A0A2P2IUF6</accession>
<sequence>MIAYKVAYASCDIFFVGFVEPILIKVVSTCDTGLSPKHTLRHALSNTA</sequence>
<organism evidence="1">
    <name type="scientific">Rhizophora mucronata</name>
    <name type="common">Asiatic mangrove</name>
    <dbReference type="NCBI Taxonomy" id="61149"/>
    <lineage>
        <taxon>Eukaryota</taxon>
        <taxon>Viridiplantae</taxon>
        <taxon>Streptophyta</taxon>
        <taxon>Embryophyta</taxon>
        <taxon>Tracheophyta</taxon>
        <taxon>Spermatophyta</taxon>
        <taxon>Magnoliopsida</taxon>
        <taxon>eudicotyledons</taxon>
        <taxon>Gunneridae</taxon>
        <taxon>Pentapetalae</taxon>
        <taxon>rosids</taxon>
        <taxon>fabids</taxon>
        <taxon>Malpighiales</taxon>
        <taxon>Rhizophoraceae</taxon>
        <taxon>Rhizophora</taxon>
    </lineage>
</organism>
<dbReference type="EMBL" id="GGEC01004373">
    <property type="protein sequence ID" value="MBW84856.1"/>
    <property type="molecule type" value="Transcribed_RNA"/>
</dbReference>
<proteinExistence type="predicted"/>
<name>A0A2P2IUF6_RHIMU</name>
<reference evidence="1" key="1">
    <citation type="submission" date="2018-02" db="EMBL/GenBank/DDBJ databases">
        <title>Rhizophora mucronata_Transcriptome.</title>
        <authorList>
            <person name="Meera S.P."/>
            <person name="Sreeshan A."/>
            <person name="Augustine A."/>
        </authorList>
    </citation>
    <scope>NUCLEOTIDE SEQUENCE</scope>
    <source>
        <tissue evidence="1">Leaf</tissue>
    </source>
</reference>
<dbReference type="AlphaFoldDB" id="A0A2P2IUF6"/>
<evidence type="ECO:0000313" key="1">
    <source>
        <dbReference type="EMBL" id="MBW84856.1"/>
    </source>
</evidence>
<protein>
    <submittedName>
        <fullName evidence="1">Uncharacterized protein</fullName>
    </submittedName>
</protein>